<gene>
    <name evidence="12" type="primary">recN</name>
    <name evidence="12" type="ORF">IAA31_08780</name>
</gene>
<dbReference type="Gene3D" id="3.40.50.300">
    <property type="entry name" value="P-loop containing nucleotide triphosphate hydrolases"/>
    <property type="match status" value="2"/>
</dbReference>
<sequence length="555" mass="60021">MLLELSAINVGLSAHSTLEFGLGLSCITGETGAGKSLTIDALSLALGGKASVSLIRDGATQAEAAALFAIGPKLKQKLKALDLTAENEDELVLRRVVKRDGKNKAYINGHLSTISLMKELAGDLISIHGQHASYKLLDASYQLALIDGFGALDAQVHEVQQCYARYQQERSHLNALAQAQKEGALRYKSLRYEKEILGRLNLNPGDYEDLVARFDKSMHAQKLQDAIALAESCLNSDERNVIDILQARLHDLSAVQSYEPQLSPIIADLNQALTLLDSVRADLSALLSNLPIDDPTELNARMTLCHDCARRFGVQPNELYALQEKVEQELNEFLSLRERIESTTAKVKAARQEYEQAAQVLSTARLAAAEKLSAEVSKLITTLAMPDGRFKIRLWTEEGVKPRAQGRDEVQFLFSANVGQELKDLGEVASGGELSRLALALEAVTASVRSTPTLIFDEVDTGISGRTASAVGQLLRRLGQSVQVLTVTHLPQVAACANTQYVAQKSSHDGNTASVIVKLDEAGRVEELARMMGGAVVTADTRASAASLLQLSTKS</sequence>
<dbReference type="GO" id="GO:0043590">
    <property type="term" value="C:bacterial nucleoid"/>
    <property type="evidence" value="ECO:0007669"/>
    <property type="project" value="TreeGrafter"/>
</dbReference>
<evidence type="ECO:0000256" key="3">
    <source>
        <dbReference type="ARBA" id="ARBA00021315"/>
    </source>
</evidence>
<reference evidence="12" key="2">
    <citation type="submission" date="2021-04" db="EMBL/GenBank/DDBJ databases">
        <authorList>
            <person name="Gilroy R."/>
        </authorList>
    </citation>
    <scope>NUCLEOTIDE SEQUENCE</scope>
    <source>
        <strain evidence="12">687</strain>
    </source>
</reference>
<evidence type="ECO:0000256" key="6">
    <source>
        <dbReference type="ARBA" id="ARBA00022840"/>
    </source>
</evidence>
<dbReference type="Proteomes" id="UP000824150">
    <property type="component" value="Unassembled WGS sequence"/>
</dbReference>
<dbReference type="GO" id="GO:0006310">
    <property type="term" value="P:DNA recombination"/>
    <property type="evidence" value="ECO:0007669"/>
    <property type="project" value="InterPro"/>
</dbReference>
<proteinExistence type="inferred from homology"/>
<name>A0A9E2KR70_9GAMM</name>
<evidence type="ECO:0000256" key="10">
    <source>
        <dbReference type="SAM" id="Coils"/>
    </source>
</evidence>
<organism evidence="12 13">
    <name type="scientific">Candidatus Anaerobiospirillum merdipullorum</name>
    <dbReference type="NCBI Taxonomy" id="2838450"/>
    <lineage>
        <taxon>Bacteria</taxon>
        <taxon>Pseudomonadati</taxon>
        <taxon>Pseudomonadota</taxon>
        <taxon>Gammaproteobacteria</taxon>
        <taxon>Aeromonadales</taxon>
        <taxon>Succinivibrionaceae</taxon>
        <taxon>Anaerobiospirillum</taxon>
    </lineage>
</organism>
<evidence type="ECO:0000313" key="13">
    <source>
        <dbReference type="Proteomes" id="UP000824150"/>
    </source>
</evidence>
<keyword evidence="6" id="KW-0067">ATP-binding</keyword>
<comment type="caution">
    <text evidence="12">The sequence shown here is derived from an EMBL/GenBank/DDBJ whole genome shotgun (WGS) entry which is preliminary data.</text>
</comment>
<keyword evidence="4" id="KW-0547">Nucleotide-binding</keyword>
<feature type="coiled-coil region" evidence="10">
    <location>
        <begin position="333"/>
        <end position="360"/>
    </location>
</feature>
<dbReference type="GO" id="GO:0009432">
    <property type="term" value="P:SOS response"/>
    <property type="evidence" value="ECO:0007669"/>
    <property type="project" value="TreeGrafter"/>
</dbReference>
<evidence type="ECO:0000256" key="7">
    <source>
        <dbReference type="ARBA" id="ARBA00023204"/>
    </source>
</evidence>
<dbReference type="GO" id="GO:0006281">
    <property type="term" value="P:DNA repair"/>
    <property type="evidence" value="ECO:0007669"/>
    <property type="project" value="UniProtKB-KW"/>
</dbReference>
<dbReference type="InterPro" id="IPR027417">
    <property type="entry name" value="P-loop_NTPase"/>
</dbReference>
<keyword evidence="10" id="KW-0175">Coiled coil</keyword>
<dbReference type="InterPro" id="IPR003395">
    <property type="entry name" value="RecF/RecN/SMC_N"/>
</dbReference>
<dbReference type="CDD" id="cd03241">
    <property type="entry name" value="ABC_RecN"/>
    <property type="match status" value="2"/>
</dbReference>
<dbReference type="NCBIfam" id="NF008121">
    <property type="entry name" value="PRK10869.1"/>
    <property type="match status" value="1"/>
</dbReference>
<dbReference type="Pfam" id="PF02463">
    <property type="entry name" value="SMC_N"/>
    <property type="match status" value="1"/>
</dbReference>
<dbReference type="SUPFAM" id="SSF52540">
    <property type="entry name" value="P-loop containing nucleoside triphosphate hydrolases"/>
    <property type="match status" value="1"/>
</dbReference>
<dbReference type="AlphaFoldDB" id="A0A9E2KR70"/>
<evidence type="ECO:0000256" key="9">
    <source>
        <dbReference type="PIRNR" id="PIRNR003128"/>
    </source>
</evidence>
<evidence type="ECO:0000256" key="5">
    <source>
        <dbReference type="ARBA" id="ARBA00022763"/>
    </source>
</evidence>
<protein>
    <recommendedName>
        <fullName evidence="3 9">DNA repair protein RecN</fullName>
    </recommendedName>
    <alternativeName>
        <fullName evidence="8 9">Recombination protein N</fullName>
    </alternativeName>
</protein>
<reference evidence="12" key="1">
    <citation type="journal article" date="2021" name="PeerJ">
        <title>Extensive microbial diversity within the chicken gut microbiome revealed by metagenomics and culture.</title>
        <authorList>
            <person name="Gilroy R."/>
            <person name="Ravi A."/>
            <person name="Getino M."/>
            <person name="Pursley I."/>
            <person name="Horton D.L."/>
            <person name="Alikhan N.F."/>
            <person name="Baker D."/>
            <person name="Gharbi K."/>
            <person name="Hall N."/>
            <person name="Watson M."/>
            <person name="Adriaenssens E.M."/>
            <person name="Foster-Nyarko E."/>
            <person name="Jarju S."/>
            <person name="Secka A."/>
            <person name="Antonio M."/>
            <person name="Oren A."/>
            <person name="Chaudhuri R.R."/>
            <person name="La Ragione R."/>
            <person name="Hildebrand F."/>
            <person name="Pallen M.J."/>
        </authorList>
    </citation>
    <scope>NUCLEOTIDE SEQUENCE</scope>
    <source>
        <strain evidence="12">687</strain>
    </source>
</reference>
<dbReference type="PANTHER" id="PTHR11059:SF0">
    <property type="entry name" value="DNA REPAIR PROTEIN RECN"/>
    <property type="match status" value="1"/>
</dbReference>
<evidence type="ECO:0000256" key="2">
    <source>
        <dbReference type="ARBA" id="ARBA00009441"/>
    </source>
</evidence>
<keyword evidence="5 9" id="KW-0227">DNA damage</keyword>
<keyword evidence="7 9" id="KW-0234">DNA repair</keyword>
<accession>A0A9E2KR70</accession>
<dbReference type="PANTHER" id="PTHR11059">
    <property type="entry name" value="DNA REPAIR PROTEIN RECN"/>
    <property type="match status" value="1"/>
</dbReference>
<dbReference type="InterPro" id="IPR004604">
    <property type="entry name" value="DNA_recomb/repair_RecN"/>
</dbReference>
<evidence type="ECO:0000256" key="4">
    <source>
        <dbReference type="ARBA" id="ARBA00022741"/>
    </source>
</evidence>
<comment type="similarity">
    <text evidence="2 9">Belongs to the RecN family.</text>
</comment>
<feature type="domain" description="RecF/RecN/SMC N-terminal" evidence="11">
    <location>
        <begin position="15"/>
        <end position="502"/>
    </location>
</feature>
<evidence type="ECO:0000256" key="8">
    <source>
        <dbReference type="ARBA" id="ARBA00033408"/>
    </source>
</evidence>
<dbReference type="Gene3D" id="6.10.140.1090">
    <property type="match status" value="1"/>
</dbReference>
<dbReference type="GO" id="GO:0005524">
    <property type="term" value="F:ATP binding"/>
    <property type="evidence" value="ECO:0007669"/>
    <property type="project" value="UniProtKB-KW"/>
</dbReference>
<evidence type="ECO:0000259" key="11">
    <source>
        <dbReference type="Pfam" id="PF02463"/>
    </source>
</evidence>
<dbReference type="PIRSF" id="PIRSF003128">
    <property type="entry name" value="RecN"/>
    <property type="match status" value="1"/>
</dbReference>
<evidence type="ECO:0000313" key="12">
    <source>
        <dbReference type="EMBL" id="MBU3827562.1"/>
    </source>
</evidence>
<dbReference type="NCBIfam" id="TIGR00634">
    <property type="entry name" value="recN"/>
    <property type="match status" value="1"/>
</dbReference>
<comment type="function">
    <text evidence="1 9">May be involved in recombinational repair of damaged DNA.</text>
</comment>
<dbReference type="EMBL" id="JAHLFG010000096">
    <property type="protein sequence ID" value="MBU3827562.1"/>
    <property type="molecule type" value="Genomic_DNA"/>
</dbReference>
<evidence type="ECO:0000256" key="1">
    <source>
        <dbReference type="ARBA" id="ARBA00003618"/>
    </source>
</evidence>